<evidence type="ECO:0000313" key="3">
    <source>
        <dbReference type="Proteomes" id="UP001558613"/>
    </source>
</evidence>
<organism evidence="2 3">
    <name type="scientific">Cirrhinus molitorella</name>
    <name type="common">mud carp</name>
    <dbReference type="NCBI Taxonomy" id="172907"/>
    <lineage>
        <taxon>Eukaryota</taxon>
        <taxon>Metazoa</taxon>
        <taxon>Chordata</taxon>
        <taxon>Craniata</taxon>
        <taxon>Vertebrata</taxon>
        <taxon>Euteleostomi</taxon>
        <taxon>Actinopterygii</taxon>
        <taxon>Neopterygii</taxon>
        <taxon>Teleostei</taxon>
        <taxon>Ostariophysi</taxon>
        <taxon>Cypriniformes</taxon>
        <taxon>Cyprinidae</taxon>
        <taxon>Labeoninae</taxon>
        <taxon>Labeonini</taxon>
        <taxon>Cirrhinus</taxon>
    </lineage>
</organism>
<protein>
    <submittedName>
        <fullName evidence="2">Uncharacterized protein</fullName>
    </submittedName>
</protein>
<dbReference type="EMBL" id="JAYMGO010000025">
    <property type="protein sequence ID" value="KAL1248031.1"/>
    <property type="molecule type" value="Genomic_DNA"/>
</dbReference>
<feature type="compositionally biased region" description="Basic and acidic residues" evidence="1">
    <location>
        <begin position="19"/>
        <end position="35"/>
    </location>
</feature>
<evidence type="ECO:0000256" key="1">
    <source>
        <dbReference type="SAM" id="MobiDB-lite"/>
    </source>
</evidence>
<proteinExistence type="predicted"/>
<dbReference type="Proteomes" id="UP001558613">
    <property type="component" value="Unassembled WGS sequence"/>
</dbReference>
<keyword evidence="3" id="KW-1185">Reference proteome</keyword>
<gene>
    <name evidence="2" type="ORF">QQF64_023407</name>
</gene>
<reference evidence="2 3" key="1">
    <citation type="submission" date="2023-09" db="EMBL/GenBank/DDBJ databases">
        <authorList>
            <person name="Wang M."/>
        </authorList>
    </citation>
    <scope>NUCLEOTIDE SEQUENCE [LARGE SCALE GENOMIC DNA]</scope>
    <source>
        <strain evidence="2">GT-2023</strain>
        <tissue evidence="2">Liver</tissue>
    </source>
</reference>
<name>A0ABR3L547_9TELE</name>
<feature type="non-terminal residue" evidence="2">
    <location>
        <position position="1"/>
    </location>
</feature>
<comment type="caution">
    <text evidence="2">The sequence shown here is derived from an EMBL/GenBank/DDBJ whole genome shotgun (WGS) entry which is preliminary data.</text>
</comment>
<feature type="non-terminal residue" evidence="2">
    <location>
        <position position="330"/>
    </location>
</feature>
<feature type="compositionally biased region" description="Basic and acidic residues" evidence="1">
    <location>
        <begin position="199"/>
        <end position="211"/>
    </location>
</feature>
<feature type="region of interest" description="Disordered" evidence="1">
    <location>
        <begin position="194"/>
        <end position="225"/>
    </location>
</feature>
<sequence>DYGGYQQRTEHPQPLSTARYEHRREQEFSDSREASQYRTVNIPEASTPFYERTANVMPAPHSALKGQISASAPPTLYGRSASLDQHASPSFVVSPDSYSPPARTPHYSFSGMIHGANDLSYPPQQQIAPLSEPQSATSMMVLIDKMMGQLQLMRDEVASKHGTPSRSPLCPQQPYKEPPNVHYECPDPPWYSHSSQYVADRDSGPADRFRSSYEPAPRSKTGMYRYPVPLPGQRPKPSWSEQPSIQLKESAAEYRGPKPSIPYFVHKDPSEFARLKLALYNLLPEDASELFRYQILVDHLQLEEARLIADSFLNSPYPYTETMAALTEKF</sequence>
<feature type="region of interest" description="Disordered" evidence="1">
    <location>
        <begin position="1"/>
        <end position="36"/>
    </location>
</feature>
<accession>A0ABR3L547</accession>
<evidence type="ECO:0000313" key="2">
    <source>
        <dbReference type="EMBL" id="KAL1248031.1"/>
    </source>
</evidence>